<dbReference type="AlphaFoldDB" id="A0A9K3JGM2"/>
<gene>
    <name evidence="1" type="ORF">HanXRQr2_Chr03g0115381</name>
</gene>
<reference evidence="1" key="2">
    <citation type="submission" date="2020-06" db="EMBL/GenBank/DDBJ databases">
        <title>Helianthus annuus Genome sequencing and assembly Release 2.</title>
        <authorList>
            <person name="Gouzy J."/>
            <person name="Langlade N."/>
            <person name="Munos S."/>
        </authorList>
    </citation>
    <scope>NUCLEOTIDE SEQUENCE</scope>
    <source>
        <tissue evidence="1">Leaves</tissue>
    </source>
</reference>
<dbReference type="Gramene" id="mRNA:HanXRQr2_Chr03g0115381">
    <property type="protein sequence ID" value="CDS:HanXRQr2_Chr03g0115381.1"/>
    <property type="gene ID" value="HanXRQr2_Chr03g0115381"/>
</dbReference>
<sequence length="51" mass="5938">MGQIDHTSIHSFISILQQIGSISSRQSVVVVVSGREDERISWIRRIEFIYY</sequence>
<evidence type="ECO:0000313" key="2">
    <source>
        <dbReference type="Proteomes" id="UP000215914"/>
    </source>
</evidence>
<reference evidence="1" key="1">
    <citation type="journal article" date="2017" name="Nature">
        <title>The sunflower genome provides insights into oil metabolism, flowering and Asterid evolution.</title>
        <authorList>
            <person name="Badouin H."/>
            <person name="Gouzy J."/>
            <person name="Grassa C.J."/>
            <person name="Murat F."/>
            <person name="Staton S.E."/>
            <person name="Cottret L."/>
            <person name="Lelandais-Briere C."/>
            <person name="Owens G.L."/>
            <person name="Carrere S."/>
            <person name="Mayjonade B."/>
            <person name="Legrand L."/>
            <person name="Gill N."/>
            <person name="Kane N.C."/>
            <person name="Bowers J.E."/>
            <person name="Hubner S."/>
            <person name="Bellec A."/>
            <person name="Berard A."/>
            <person name="Berges H."/>
            <person name="Blanchet N."/>
            <person name="Boniface M.C."/>
            <person name="Brunel D."/>
            <person name="Catrice O."/>
            <person name="Chaidir N."/>
            <person name="Claudel C."/>
            <person name="Donnadieu C."/>
            <person name="Faraut T."/>
            <person name="Fievet G."/>
            <person name="Helmstetter N."/>
            <person name="King M."/>
            <person name="Knapp S.J."/>
            <person name="Lai Z."/>
            <person name="Le Paslier M.C."/>
            <person name="Lippi Y."/>
            <person name="Lorenzon L."/>
            <person name="Mandel J.R."/>
            <person name="Marage G."/>
            <person name="Marchand G."/>
            <person name="Marquand E."/>
            <person name="Bret-Mestries E."/>
            <person name="Morien E."/>
            <person name="Nambeesan S."/>
            <person name="Nguyen T."/>
            <person name="Pegot-Espagnet P."/>
            <person name="Pouilly N."/>
            <person name="Raftis F."/>
            <person name="Sallet E."/>
            <person name="Schiex T."/>
            <person name="Thomas J."/>
            <person name="Vandecasteele C."/>
            <person name="Vares D."/>
            <person name="Vear F."/>
            <person name="Vautrin S."/>
            <person name="Crespi M."/>
            <person name="Mangin B."/>
            <person name="Burke J.M."/>
            <person name="Salse J."/>
            <person name="Munos S."/>
            <person name="Vincourt P."/>
            <person name="Rieseberg L.H."/>
            <person name="Langlade N.B."/>
        </authorList>
    </citation>
    <scope>NUCLEOTIDE SEQUENCE</scope>
    <source>
        <tissue evidence="1">Leaves</tissue>
    </source>
</reference>
<accession>A0A9K3JGM2</accession>
<dbReference type="EMBL" id="MNCJ02000318">
    <property type="protein sequence ID" value="KAF5814815.1"/>
    <property type="molecule type" value="Genomic_DNA"/>
</dbReference>
<evidence type="ECO:0000313" key="1">
    <source>
        <dbReference type="EMBL" id="KAF5814815.1"/>
    </source>
</evidence>
<name>A0A9K3JGM2_HELAN</name>
<comment type="caution">
    <text evidence="1">The sequence shown here is derived from an EMBL/GenBank/DDBJ whole genome shotgun (WGS) entry which is preliminary data.</text>
</comment>
<protein>
    <submittedName>
        <fullName evidence="1">Uncharacterized protein</fullName>
    </submittedName>
</protein>
<keyword evidence="2" id="KW-1185">Reference proteome</keyword>
<proteinExistence type="predicted"/>
<dbReference type="Proteomes" id="UP000215914">
    <property type="component" value="Unassembled WGS sequence"/>
</dbReference>
<organism evidence="1 2">
    <name type="scientific">Helianthus annuus</name>
    <name type="common">Common sunflower</name>
    <dbReference type="NCBI Taxonomy" id="4232"/>
    <lineage>
        <taxon>Eukaryota</taxon>
        <taxon>Viridiplantae</taxon>
        <taxon>Streptophyta</taxon>
        <taxon>Embryophyta</taxon>
        <taxon>Tracheophyta</taxon>
        <taxon>Spermatophyta</taxon>
        <taxon>Magnoliopsida</taxon>
        <taxon>eudicotyledons</taxon>
        <taxon>Gunneridae</taxon>
        <taxon>Pentapetalae</taxon>
        <taxon>asterids</taxon>
        <taxon>campanulids</taxon>
        <taxon>Asterales</taxon>
        <taxon>Asteraceae</taxon>
        <taxon>Asteroideae</taxon>
        <taxon>Heliantheae alliance</taxon>
        <taxon>Heliantheae</taxon>
        <taxon>Helianthus</taxon>
    </lineage>
</organism>